<feature type="region of interest" description="Disordered" evidence="4">
    <location>
        <begin position="282"/>
        <end position="320"/>
    </location>
</feature>
<dbReference type="EMBL" id="QEAP01000847">
    <property type="protein sequence ID" value="TPX55486.1"/>
    <property type="molecule type" value="Genomic_DNA"/>
</dbReference>
<name>A0A507DVA7_9FUNG</name>
<evidence type="ECO:0000256" key="1">
    <source>
        <dbReference type="ARBA" id="ARBA00006242"/>
    </source>
</evidence>
<dbReference type="PANTHER" id="PTHR12534:SF0">
    <property type="entry name" value="SMALL RIBOSOMAL SUBUNIT PROTEIN US2M"/>
    <property type="match status" value="1"/>
</dbReference>
<dbReference type="PROSITE" id="PS00962">
    <property type="entry name" value="RIBOSOMAL_S2_1"/>
    <property type="match status" value="1"/>
</dbReference>
<dbReference type="Pfam" id="PF00339">
    <property type="entry name" value="Arrestin_N"/>
    <property type="match status" value="1"/>
</dbReference>
<feature type="compositionally biased region" description="Polar residues" evidence="4">
    <location>
        <begin position="505"/>
        <end position="514"/>
    </location>
</feature>
<dbReference type="AlphaFoldDB" id="A0A507DVA7"/>
<dbReference type="CDD" id="cd01425">
    <property type="entry name" value="RPS2"/>
    <property type="match status" value="1"/>
</dbReference>
<evidence type="ECO:0000259" key="5">
    <source>
        <dbReference type="Pfam" id="PF00339"/>
    </source>
</evidence>
<dbReference type="STRING" id="246404.A0A507DVA7"/>
<keyword evidence="2" id="KW-0689">Ribosomal protein</keyword>
<feature type="compositionally biased region" description="Low complexity" evidence="4">
    <location>
        <begin position="881"/>
        <end position="893"/>
    </location>
</feature>
<feature type="compositionally biased region" description="Acidic residues" evidence="4">
    <location>
        <begin position="918"/>
        <end position="927"/>
    </location>
</feature>
<feature type="region of interest" description="Disordered" evidence="4">
    <location>
        <begin position="498"/>
        <end position="528"/>
    </location>
</feature>
<feature type="domain" description="Arrestin-like N-terminal" evidence="5">
    <location>
        <begin position="407"/>
        <end position="461"/>
    </location>
</feature>
<dbReference type="PRINTS" id="PR00395">
    <property type="entry name" value="RIBOSOMALS2"/>
</dbReference>
<dbReference type="GO" id="GO:0005763">
    <property type="term" value="C:mitochondrial small ribosomal subunit"/>
    <property type="evidence" value="ECO:0007669"/>
    <property type="project" value="TreeGrafter"/>
</dbReference>
<gene>
    <name evidence="6" type="ORF">CcCBS67573_g09462</name>
</gene>
<keyword evidence="3" id="KW-0687">Ribonucleoprotein</keyword>
<evidence type="ECO:0000313" key="7">
    <source>
        <dbReference type="Proteomes" id="UP000320333"/>
    </source>
</evidence>
<dbReference type="InterPro" id="IPR023591">
    <property type="entry name" value="Ribosomal_uS2_flav_dom_sf"/>
</dbReference>
<sequence length="1166" mass="126511">MASTAQRLQRLIPTQCVPASLQPHSHNHTRAVNQLTVRALLASNAHLGHAAHTQHKNMLPFVHGTRGGVSLINLDHTLTALRRAIGVAKTVASNASSPAGIVFVGTRPALHALVSDAAIACGAAFVTNWVGGTLTNRERVLRRSVGYDPDRVAQILLANDPESESTKPLASQPYVKLPDLIVLLDMKNTVHAVREANLLNIPIIAICDSDCDPCLVQYPIPANDDSLSSVGRVCAEPGAPTSLVGNATETNQAEIKVWIRAAKKRPDTDDWRMELSFIGSPSLTSANNESDSDADSDSGSVLPHPTSPQRRGRNRLVSGHHGVTPTAVAGLLRIVVDPSFTLNHAHIYTRPILEIKFKGIARTIDAGAPAILRQGPLKHIAWIEKAIVNDSMLFNDPLDQGLRRDDSGRVNVIMPGTYEVPFRFPLASILPPSFSGPNGKVTYALHGTLKFKESKNGQFTEFSKSIKETVVIRRYNSEHIINPAEMADLRESSPVAGYPYDAPSIRSSSDASLNSERDRRLSGNYSTAPRELNAAYLSPPISHNSMNTQSQPTSPGLPLPRVLTGEVDLVGDNFTEAAVLTNLDSEDPIRYHVIIPNRSFGPDDHILAQVHISKVPDGLTVHHIDLVVKAEIMTKAGRNEKKATQTLLRHRDYPQNAGYFWNRSIHVPAVNLFRPSTAKHHSVPSMNGAALAAEEATSTVTRQEVHEEPLSLDERDIFEPISPATAPANLLPPNFDEIHRQFTFPQNFESYRPRERSAILVAAQSPLPAPISEREMTRSLTTPAMRSSALSVARDAGISVGNSSVFQPWVYSTLGDEATASGGLPQNGLPTMRRSQSRTSTSLRNRSSSSQRPSSLRGILPIAALSARSTSPLSEADSVQSGSRRGGINSRRSSTARISVTNLSRRPSSTAPPVHEITEEEEEDLEDDVRSEPTPEPSRNITPIPEDEAANRTSTPQSLRHRPGRSLSMQSFTRPLSHPTTPITTTDITATQKLIRPIRKIMQRFNIPLPNAIAAAVGIETPEHPDANKPLSTFTSPFMSVRHVLEIRIVCHKPLVKNMGSAPIYLPAFDAPAVAEEDANVRDTMRRAVAEGSGVGGAVKGMFAKALKPVGFWHTTAVETPIVLHHAGERDRAFIKSYLYGPTGEAAGASGCMASENAPAYAFIRD</sequence>
<dbReference type="InterPro" id="IPR011021">
    <property type="entry name" value="Arrestin-like_N"/>
</dbReference>
<dbReference type="SUPFAM" id="SSF52313">
    <property type="entry name" value="Ribosomal protein S2"/>
    <property type="match status" value="1"/>
</dbReference>
<dbReference type="InterPro" id="IPR005706">
    <property type="entry name" value="Ribosomal_uS2_bac/mit/plastid"/>
</dbReference>
<dbReference type="OrthoDB" id="2135997at2759"/>
<protein>
    <recommendedName>
        <fullName evidence="5">Arrestin-like N-terminal domain-containing protein</fullName>
    </recommendedName>
</protein>
<dbReference type="InterPro" id="IPR018130">
    <property type="entry name" value="Ribosomal_uS2_CS"/>
</dbReference>
<feature type="compositionally biased region" description="Polar residues" evidence="4">
    <location>
        <begin position="895"/>
        <end position="911"/>
    </location>
</feature>
<dbReference type="InterPro" id="IPR014752">
    <property type="entry name" value="Arrestin-like_C"/>
</dbReference>
<evidence type="ECO:0000313" key="6">
    <source>
        <dbReference type="EMBL" id="TPX55486.1"/>
    </source>
</evidence>
<dbReference type="Gene3D" id="3.40.50.10490">
    <property type="entry name" value="Glucose-6-phosphate isomerase like protein, domain 1"/>
    <property type="match status" value="1"/>
</dbReference>
<dbReference type="PANTHER" id="PTHR12534">
    <property type="entry name" value="30S RIBOSOMAL PROTEIN S2 PROKARYOTIC AND ORGANELLAR"/>
    <property type="match status" value="1"/>
</dbReference>
<comment type="caution">
    <text evidence="6">The sequence shown here is derived from an EMBL/GenBank/DDBJ whole genome shotgun (WGS) entry which is preliminary data.</text>
</comment>
<dbReference type="Proteomes" id="UP000320333">
    <property type="component" value="Unassembled WGS sequence"/>
</dbReference>
<feature type="compositionally biased region" description="Low complexity" evidence="4">
    <location>
        <begin position="833"/>
        <end position="857"/>
    </location>
</feature>
<feature type="compositionally biased region" description="Polar residues" evidence="4">
    <location>
        <begin position="867"/>
        <end position="880"/>
    </location>
</feature>
<dbReference type="GO" id="GO:0003735">
    <property type="term" value="F:structural constituent of ribosome"/>
    <property type="evidence" value="ECO:0007669"/>
    <property type="project" value="InterPro"/>
</dbReference>
<organism evidence="6 7">
    <name type="scientific">Chytriomyces confervae</name>
    <dbReference type="NCBI Taxonomy" id="246404"/>
    <lineage>
        <taxon>Eukaryota</taxon>
        <taxon>Fungi</taxon>
        <taxon>Fungi incertae sedis</taxon>
        <taxon>Chytridiomycota</taxon>
        <taxon>Chytridiomycota incertae sedis</taxon>
        <taxon>Chytridiomycetes</taxon>
        <taxon>Chytridiales</taxon>
        <taxon>Chytriomycetaceae</taxon>
        <taxon>Chytriomyces</taxon>
    </lineage>
</organism>
<comment type="similarity">
    <text evidence="1">Belongs to the universal ribosomal protein uS2 family.</text>
</comment>
<dbReference type="Gene3D" id="2.60.40.640">
    <property type="match status" value="1"/>
</dbReference>
<keyword evidence="7" id="KW-1185">Reference proteome</keyword>
<accession>A0A507DVA7</accession>
<dbReference type="HAMAP" id="MF_00291_B">
    <property type="entry name" value="Ribosomal_uS2_B"/>
    <property type="match status" value="1"/>
</dbReference>
<dbReference type="GO" id="GO:0006412">
    <property type="term" value="P:translation"/>
    <property type="evidence" value="ECO:0007669"/>
    <property type="project" value="InterPro"/>
</dbReference>
<dbReference type="InterPro" id="IPR001865">
    <property type="entry name" value="Ribosomal_uS2"/>
</dbReference>
<reference evidence="6 7" key="1">
    <citation type="journal article" date="2019" name="Sci. Rep.">
        <title>Comparative genomics of chytrid fungi reveal insights into the obligate biotrophic and pathogenic lifestyle of Synchytrium endobioticum.</title>
        <authorList>
            <person name="van de Vossenberg B.T.L.H."/>
            <person name="Warris S."/>
            <person name="Nguyen H.D.T."/>
            <person name="van Gent-Pelzer M.P.E."/>
            <person name="Joly D.L."/>
            <person name="van de Geest H.C."/>
            <person name="Bonants P.J.M."/>
            <person name="Smith D.S."/>
            <person name="Levesque C.A."/>
            <person name="van der Lee T.A.J."/>
        </authorList>
    </citation>
    <scope>NUCLEOTIDE SEQUENCE [LARGE SCALE GENOMIC DNA]</scope>
    <source>
        <strain evidence="6 7">CBS 675.73</strain>
    </source>
</reference>
<evidence type="ECO:0000256" key="2">
    <source>
        <dbReference type="ARBA" id="ARBA00022980"/>
    </source>
</evidence>
<feature type="region of interest" description="Disordered" evidence="4">
    <location>
        <begin position="821"/>
        <end position="984"/>
    </location>
</feature>
<dbReference type="Pfam" id="PF00318">
    <property type="entry name" value="Ribosomal_S2"/>
    <property type="match status" value="1"/>
</dbReference>
<evidence type="ECO:0000256" key="3">
    <source>
        <dbReference type="ARBA" id="ARBA00023274"/>
    </source>
</evidence>
<proteinExistence type="inferred from homology"/>
<evidence type="ECO:0000256" key="4">
    <source>
        <dbReference type="SAM" id="MobiDB-lite"/>
    </source>
</evidence>